<accession>A0AC58IWE9</accession>
<reference evidence="2" key="1">
    <citation type="submission" date="2025-08" db="UniProtKB">
        <authorList>
            <consortium name="RefSeq"/>
        </authorList>
    </citation>
    <scope>IDENTIFICATION</scope>
    <source>
        <strain evidence="2">Tuebingen</strain>
        <tissue evidence="2">Fibroblasts and whole tissue</tissue>
    </source>
</reference>
<protein>
    <submittedName>
        <fullName evidence="2">Uncharacterized protein isoform X1</fullName>
    </submittedName>
</protein>
<name>A0AC58IWE9_DANRE</name>
<organism evidence="1 2">
    <name type="scientific">Danio rerio</name>
    <name type="common">Zebrafish</name>
    <name type="synonym">Brachydanio rerio</name>
    <dbReference type="NCBI Taxonomy" id="7955"/>
    <lineage>
        <taxon>Eukaryota</taxon>
        <taxon>Metazoa</taxon>
        <taxon>Chordata</taxon>
        <taxon>Craniata</taxon>
        <taxon>Vertebrata</taxon>
        <taxon>Euteleostomi</taxon>
        <taxon>Actinopterygii</taxon>
        <taxon>Neopterygii</taxon>
        <taxon>Teleostei</taxon>
        <taxon>Ostariophysi</taxon>
        <taxon>Cypriniformes</taxon>
        <taxon>Danionidae</taxon>
        <taxon>Danioninae</taxon>
        <taxon>Danio</taxon>
    </lineage>
</organism>
<dbReference type="RefSeq" id="XP_073798553.1">
    <property type="nucleotide sequence ID" value="XM_073942452.1"/>
</dbReference>
<evidence type="ECO:0000313" key="1">
    <source>
        <dbReference type="Proteomes" id="UP000000437"/>
    </source>
</evidence>
<gene>
    <name evidence="2" type="primary">LOC101886261</name>
</gene>
<proteinExistence type="predicted"/>
<keyword evidence="1" id="KW-1185">Reference proteome</keyword>
<sequence length="296" mass="33253">MSGGANDSLTLINRNEEELHHHHHHHHHVLHTDHDRAESRKHHEEHPADPPEKPCSKNKHCWTLISTHISTQGALCFSSSRPAGLMQIRAGLGFRARPQFRPDEDALLQAIRSLHHRPEGGASTHQTHRFTSSRKKITQSGSTLPRAHSNPQRFTINTSGSTRLFNTSSSTLTRPAQASTERQQSCSEASEEAPTHTSASASKIFFSDQDEIPGLGDEEEALTPIQTIRRRAQEMEELYRQDCRTLGTVVKMLISKHPALQQKLQIAMIEILLDIKRKNLEKLSLFISESNVSAKP</sequence>
<dbReference type="Proteomes" id="UP000000437">
    <property type="component" value="Chromosome 25"/>
</dbReference>
<evidence type="ECO:0000313" key="2">
    <source>
        <dbReference type="RefSeq" id="XP_073798553.1"/>
    </source>
</evidence>